<comment type="caution">
    <text evidence="1">The sequence shown here is derived from an EMBL/GenBank/DDBJ whole genome shotgun (WGS) entry which is preliminary data.</text>
</comment>
<dbReference type="SUPFAM" id="SSF53474">
    <property type="entry name" value="alpha/beta-Hydrolases"/>
    <property type="match status" value="1"/>
</dbReference>
<evidence type="ECO:0008006" key="3">
    <source>
        <dbReference type="Google" id="ProtNLM"/>
    </source>
</evidence>
<sequence>MMNFSGGFSMHSERVRYVLVPGWYGSEDAHWQSHWQRALPNASRVEQQDWITPLRADWIAELDAEIRRQPGPVVLIAHSLGCVTVALWAAQAERRVRDQVRGALLVAPADVERESCAEALRNFAPISREPLPFPSVLVGSDNDQACSPQRAMHLARAWGAETVILPEAGHINVKSGHGAWEAGYRHLFRLQYLIDSQARRRA</sequence>
<dbReference type="Gene3D" id="3.40.50.1820">
    <property type="entry name" value="alpha/beta hydrolase"/>
    <property type="match status" value="1"/>
</dbReference>
<protein>
    <recommendedName>
        <fullName evidence="3">Alpha/beta hydrolase</fullName>
    </recommendedName>
</protein>
<dbReference type="Pfam" id="PF06821">
    <property type="entry name" value="Ser_hydrolase"/>
    <property type="match status" value="1"/>
</dbReference>
<reference evidence="1 2" key="1">
    <citation type="submission" date="2018-08" db="EMBL/GenBank/DDBJ databases">
        <title>Recombination of ecologically and evolutionarily significant loci maintains genetic cohesion in the Pseudomonas syringae species complex.</title>
        <authorList>
            <person name="Dillon M."/>
            <person name="Thakur S."/>
            <person name="Almeida R.N.D."/>
            <person name="Weir B.S."/>
            <person name="Guttman D.S."/>
        </authorList>
    </citation>
    <scope>NUCLEOTIDE SEQUENCE [LARGE SCALE GENOMIC DNA]</scope>
    <source>
        <strain evidence="1 2">ICMP 7846</strain>
    </source>
</reference>
<dbReference type="Proteomes" id="UP000270834">
    <property type="component" value="Unassembled WGS sequence"/>
</dbReference>
<dbReference type="InterPro" id="IPR029058">
    <property type="entry name" value="AB_hydrolase_fold"/>
</dbReference>
<dbReference type="EMBL" id="RBSQ01001474">
    <property type="protein sequence ID" value="RMS43819.1"/>
    <property type="molecule type" value="Genomic_DNA"/>
</dbReference>
<dbReference type="InterPro" id="IPR010662">
    <property type="entry name" value="RBBP9/YdeN"/>
</dbReference>
<evidence type="ECO:0000313" key="2">
    <source>
        <dbReference type="Proteomes" id="UP000270834"/>
    </source>
</evidence>
<name>A0A3M5D1H6_PSEAI</name>
<dbReference type="GO" id="GO:0016787">
    <property type="term" value="F:hydrolase activity"/>
    <property type="evidence" value="ECO:0007669"/>
    <property type="project" value="InterPro"/>
</dbReference>
<proteinExistence type="predicted"/>
<organism evidence="1 2">
    <name type="scientific">Pseudomonas aeruginosa</name>
    <dbReference type="NCBI Taxonomy" id="287"/>
    <lineage>
        <taxon>Bacteria</taxon>
        <taxon>Pseudomonadati</taxon>
        <taxon>Pseudomonadota</taxon>
        <taxon>Gammaproteobacteria</taxon>
        <taxon>Pseudomonadales</taxon>
        <taxon>Pseudomonadaceae</taxon>
        <taxon>Pseudomonas</taxon>
    </lineage>
</organism>
<dbReference type="AlphaFoldDB" id="A0A3M5D1H6"/>
<gene>
    <name evidence="1" type="ORF">ALP65_03497</name>
</gene>
<evidence type="ECO:0000313" key="1">
    <source>
        <dbReference type="EMBL" id="RMS43819.1"/>
    </source>
</evidence>
<accession>A0A3M5D1H6</accession>